<dbReference type="InterPro" id="IPR032675">
    <property type="entry name" value="LRR_dom_sf"/>
</dbReference>
<gene>
    <name evidence="1" type="ORF">IFR04_007226</name>
</gene>
<reference evidence="1" key="1">
    <citation type="submission" date="2021-02" db="EMBL/GenBank/DDBJ databases">
        <title>Genome sequence Cadophora malorum strain M34.</title>
        <authorList>
            <person name="Stefanovic E."/>
            <person name="Vu D."/>
            <person name="Scully C."/>
            <person name="Dijksterhuis J."/>
            <person name="Roader J."/>
            <person name="Houbraken J."/>
        </authorList>
    </citation>
    <scope>NUCLEOTIDE SEQUENCE</scope>
    <source>
        <strain evidence="1">M34</strain>
    </source>
</reference>
<dbReference type="Gene3D" id="3.80.10.10">
    <property type="entry name" value="Ribonuclease Inhibitor"/>
    <property type="match status" value="1"/>
</dbReference>
<proteinExistence type="predicted"/>
<dbReference type="AlphaFoldDB" id="A0A8H7TDL6"/>
<organism evidence="1 2">
    <name type="scientific">Cadophora malorum</name>
    <dbReference type="NCBI Taxonomy" id="108018"/>
    <lineage>
        <taxon>Eukaryota</taxon>
        <taxon>Fungi</taxon>
        <taxon>Dikarya</taxon>
        <taxon>Ascomycota</taxon>
        <taxon>Pezizomycotina</taxon>
        <taxon>Leotiomycetes</taxon>
        <taxon>Helotiales</taxon>
        <taxon>Ploettnerulaceae</taxon>
        <taxon>Cadophora</taxon>
    </lineage>
</organism>
<evidence type="ECO:0000313" key="2">
    <source>
        <dbReference type="Proteomes" id="UP000664132"/>
    </source>
</evidence>
<name>A0A8H7TDL6_9HELO</name>
<dbReference type="EMBL" id="JAFJYH010000101">
    <property type="protein sequence ID" value="KAG4419629.1"/>
    <property type="molecule type" value="Genomic_DNA"/>
</dbReference>
<sequence>MFLKDGQSVRKIKVKSCYPSEEYDTSVKEMLDAIKSLIARTTRLEAFKWNCYLIPLTTLIPGLLQLNSLANLSIECPMKTETYRFVENRTFENLICQFRNLRSLQIHAIWTPNLASAKRIARVLINSPKLEYLSISLDELRCEAWERDEEILLTEEDETFWENEDHDLEVVDYFSAICREFRFPTQDPTTGTPRSAPNDGMVLATPLLSLARLDLGICCLLTKDIHLLTDISFLERIYIGNIALRMFASSSPYSFTSSALSALAQSAPNLRSVRFDTFDYDCDVTGLDIRKDFPSLDSFYASEEYEGVVAELSKCGGLGAQAGQWRRLALGNSGDDQVSELDDEFETLLSGLILKCPLLLSSLTGLPQLRELHVTVKASKKSDLHPMRDYSIASMFGYHTGLRIVSMDKSEHGRIARRQCLRRRLDDIHMVSKEEIKLLNRDGFPRSLMD</sequence>
<dbReference type="Proteomes" id="UP000664132">
    <property type="component" value="Unassembled WGS sequence"/>
</dbReference>
<keyword evidence="2" id="KW-1185">Reference proteome</keyword>
<protein>
    <submittedName>
        <fullName evidence="1">Uncharacterized protein</fullName>
    </submittedName>
</protein>
<comment type="caution">
    <text evidence="1">The sequence shown here is derived from an EMBL/GenBank/DDBJ whole genome shotgun (WGS) entry which is preliminary data.</text>
</comment>
<evidence type="ECO:0000313" key="1">
    <source>
        <dbReference type="EMBL" id="KAG4419629.1"/>
    </source>
</evidence>
<dbReference type="OrthoDB" id="5311681at2759"/>
<accession>A0A8H7TDL6</accession>